<reference evidence="2" key="1">
    <citation type="journal article" date="2014" name="Proc. Natl. Acad. Sci. U.S.A.">
        <title>Extensive sampling of basidiomycete genomes demonstrates inadequacy of the white-rot/brown-rot paradigm for wood decay fungi.</title>
        <authorList>
            <person name="Riley R."/>
            <person name="Salamov A.A."/>
            <person name="Brown D.W."/>
            <person name="Nagy L.G."/>
            <person name="Floudas D."/>
            <person name="Held B.W."/>
            <person name="Levasseur A."/>
            <person name="Lombard V."/>
            <person name="Morin E."/>
            <person name="Otillar R."/>
            <person name="Lindquist E.A."/>
            <person name="Sun H."/>
            <person name="LaButti K.M."/>
            <person name="Schmutz J."/>
            <person name="Jabbour D."/>
            <person name="Luo H."/>
            <person name="Baker S.E."/>
            <person name="Pisabarro A.G."/>
            <person name="Walton J.D."/>
            <person name="Blanchette R.A."/>
            <person name="Henrissat B."/>
            <person name="Martin F."/>
            <person name="Cullen D."/>
            <person name="Hibbett D.S."/>
            <person name="Grigoriev I.V."/>
        </authorList>
    </citation>
    <scope>NUCLEOTIDE SEQUENCE [LARGE SCALE GENOMIC DNA]</scope>
    <source>
        <strain evidence="2">CBS 339.88</strain>
    </source>
</reference>
<evidence type="ECO:0000313" key="2">
    <source>
        <dbReference type="Proteomes" id="UP000027222"/>
    </source>
</evidence>
<evidence type="ECO:0000313" key="1">
    <source>
        <dbReference type="EMBL" id="KDR76958.1"/>
    </source>
</evidence>
<proteinExistence type="predicted"/>
<organism evidence="1 2">
    <name type="scientific">Galerina marginata (strain CBS 339.88)</name>
    <dbReference type="NCBI Taxonomy" id="685588"/>
    <lineage>
        <taxon>Eukaryota</taxon>
        <taxon>Fungi</taxon>
        <taxon>Dikarya</taxon>
        <taxon>Basidiomycota</taxon>
        <taxon>Agaricomycotina</taxon>
        <taxon>Agaricomycetes</taxon>
        <taxon>Agaricomycetidae</taxon>
        <taxon>Agaricales</taxon>
        <taxon>Agaricineae</taxon>
        <taxon>Strophariaceae</taxon>
        <taxon>Galerina</taxon>
    </lineage>
</organism>
<gene>
    <name evidence="1" type="ORF">GALMADRAFT_155659</name>
</gene>
<dbReference type="EMBL" id="KL142377">
    <property type="protein sequence ID" value="KDR76958.1"/>
    <property type="molecule type" value="Genomic_DNA"/>
</dbReference>
<dbReference type="AlphaFoldDB" id="A0A067TDD8"/>
<protein>
    <recommendedName>
        <fullName evidence="3">F-box domain-containing protein</fullName>
    </recommendedName>
</protein>
<evidence type="ECO:0008006" key="3">
    <source>
        <dbReference type="Google" id="ProtNLM"/>
    </source>
</evidence>
<name>A0A067TDD8_GALM3</name>
<accession>A0A067TDD8</accession>
<dbReference type="Proteomes" id="UP000027222">
    <property type="component" value="Unassembled WGS sequence"/>
</dbReference>
<dbReference type="HOGENOM" id="CLU_050558_0_0_1"/>
<keyword evidence="2" id="KW-1185">Reference proteome</keyword>
<sequence length="364" mass="41569">MNTREETILDSFLRIMMQPPARTDSQGTHRPHQHNRLASYGICRLSFKALPVLGITEDVPWDNISRALRESLTETFRSPYLTDLNLCNVCKIPRSAFSNVILREMILTTTYWSRSDQFENDRRAIIADRSSSFLQAQFKSFGTDHSYPMEYFEFEHNRVLGNPIMSSPFSDLRSLTSSVNSSNDFADCMKVFSRSANTIENIHLRFSSQIIPEIPQQLYLARFPNLRHLEISHFLPFSSDNAFELNVRSLLPLFNGPQTSAGIEESLTVSTIHFSLRWSQSRNRPRAAVLFPSGSESNWLTLDALLSSIRYSSLERVSVTLRILSGTGTQSGREALARNITYHIKRAFPSLLAKRILETKVEVH</sequence>